<evidence type="ECO:0000256" key="8">
    <source>
        <dbReference type="ARBA" id="ARBA00023229"/>
    </source>
</evidence>
<keyword evidence="6 10" id="KW-0460">Magnesium</keyword>
<feature type="domain" description="Nudix hydrolase" evidence="12">
    <location>
        <begin position="33"/>
        <end position="167"/>
    </location>
</feature>
<sequence>MHMGHEERVVLVDDDGQPIGTALKNEVHHDTTPLHLAFSCHVFDDNGRMLMTRRALTKKTWPGVWTNSFCGHPGPDEPMEEAIRRRAQQELGLELTDITPLLPDFRYSAVDASGTVENEICPVYTARATSAVRPDATEVAEFVWADPKDLRTAVRAAPFAFSPWFEQQLDEIATGEKTPWAA</sequence>
<feature type="binding site" evidence="10">
    <location>
        <position position="117"/>
    </location>
    <ligand>
        <name>Mn(2+)</name>
        <dbReference type="ChEBI" id="CHEBI:29035"/>
    </ligand>
</feature>
<gene>
    <name evidence="10 13" type="primary">idi</name>
    <name evidence="13" type="ORF">GCM10017596_11140</name>
</gene>
<dbReference type="GO" id="GO:0008299">
    <property type="term" value="P:isoprenoid biosynthetic process"/>
    <property type="evidence" value="ECO:0007669"/>
    <property type="project" value="UniProtKB-UniRule"/>
</dbReference>
<dbReference type="EMBL" id="BSET01000001">
    <property type="protein sequence ID" value="GLK01399.1"/>
    <property type="molecule type" value="Genomic_DNA"/>
</dbReference>
<reference evidence="13" key="1">
    <citation type="journal article" date="2014" name="Int. J. Syst. Evol. Microbiol.">
        <title>Complete genome sequence of Corynebacterium casei LMG S-19264T (=DSM 44701T), isolated from a smear-ripened cheese.</title>
        <authorList>
            <consortium name="US DOE Joint Genome Institute (JGI-PGF)"/>
            <person name="Walter F."/>
            <person name="Albersmeier A."/>
            <person name="Kalinowski J."/>
            <person name="Ruckert C."/>
        </authorList>
    </citation>
    <scope>NUCLEOTIDE SEQUENCE</scope>
    <source>
        <strain evidence="13">VKM Ac-1958</strain>
    </source>
</reference>
<comment type="function">
    <text evidence="10">Catalyzes the 1,3-allylic rearrangement of the homoallylic substrate isopentenyl (IPP) to its highly electrophilic allylic isomer, dimethylallyl diphosphate (DMAPP).</text>
</comment>
<dbReference type="Gene3D" id="3.90.79.10">
    <property type="entry name" value="Nucleoside Triphosphate Pyrophosphohydrolase"/>
    <property type="match status" value="1"/>
</dbReference>
<evidence type="ECO:0000313" key="14">
    <source>
        <dbReference type="Proteomes" id="UP001142325"/>
    </source>
</evidence>
<comment type="similarity">
    <text evidence="2 10">Belongs to the IPP isomerase type 1 family.</text>
</comment>
<dbReference type="GO" id="GO:0050992">
    <property type="term" value="P:dimethylallyl diphosphate biosynthetic process"/>
    <property type="evidence" value="ECO:0007669"/>
    <property type="project" value="UniProtKB-UniRule"/>
</dbReference>
<feature type="binding site" evidence="10">
    <location>
        <position position="90"/>
    </location>
    <ligand>
        <name>Mg(2+)</name>
        <dbReference type="ChEBI" id="CHEBI:18420"/>
    </ligand>
</feature>
<evidence type="ECO:0000256" key="9">
    <source>
        <dbReference type="ARBA" id="ARBA00023235"/>
    </source>
</evidence>
<dbReference type="Proteomes" id="UP001142325">
    <property type="component" value="Unassembled WGS sequence"/>
</dbReference>
<dbReference type="InterPro" id="IPR015797">
    <property type="entry name" value="NUDIX_hydrolase-like_dom_sf"/>
</dbReference>
<dbReference type="CDD" id="cd02885">
    <property type="entry name" value="NUDIX_IPP_Isomerase"/>
    <property type="match status" value="1"/>
</dbReference>
<comment type="subcellular location">
    <subcellularLocation>
        <location evidence="10">Cytoplasm</location>
    </subcellularLocation>
</comment>
<evidence type="ECO:0000256" key="6">
    <source>
        <dbReference type="ARBA" id="ARBA00022842"/>
    </source>
</evidence>
<dbReference type="Pfam" id="PF00293">
    <property type="entry name" value="NUDIX"/>
    <property type="match status" value="1"/>
</dbReference>
<dbReference type="SUPFAM" id="SSF55811">
    <property type="entry name" value="Nudix"/>
    <property type="match status" value="1"/>
</dbReference>
<feature type="active site" evidence="10 11">
    <location>
        <position position="119"/>
    </location>
</feature>
<dbReference type="InterPro" id="IPR056375">
    <property type="entry name" value="Idi_bact"/>
</dbReference>
<feature type="binding site" evidence="10">
    <location>
        <position position="28"/>
    </location>
    <ligand>
        <name>Mn(2+)</name>
        <dbReference type="ChEBI" id="CHEBI:29035"/>
    </ligand>
</feature>
<comment type="cofactor">
    <cofactor evidence="10">
        <name>Mg(2+)</name>
        <dbReference type="ChEBI" id="CHEBI:18420"/>
    </cofactor>
    <text evidence="10">Binds 1 Mg(2+) ion per subunit. The magnesium ion binds only when substrate is bound.</text>
</comment>
<name>A0A9W6HSM9_9MICO</name>
<keyword evidence="14" id="KW-1185">Reference proteome</keyword>
<evidence type="ECO:0000259" key="12">
    <source>
        <dbReference type="PROSITE" id="PS51462"/>
    </source>
</evidence>
<dbReference type="GO" id="GO:0005737">
    <property type="term" value="C:cytoplasm"/>
    <property type="evidence" value="ECO:0007669"/>
    <property type="project" value="UniProtKB-SubCell"/>
</dbReference>
<evidence type="ECO:0000256" key="4">
    <source>
        <dbReference type="ARBA" id="ARBA00022490"/>
    </source>
</evidence>
<dbReference type="NCBIfam" id="TIGR02150">
    <property type="entry name" value="IPP_isom_1"/>
    <property type="match status" value="1"/>
</dbReference>
<feature type="binding site" evidence="10">
    <location>
        <position position="119"/>
    </location>
    <ligand>
        <name>Mn(2+)</name>
        <dbReference type="ChEBI" id="CHEBI:29035"/>
    </ligand>
</feature>
<comment type="cofactor">
    <cofactor evidence="10">
        <name>Mn(2+)</name>
        <dbReference type="ChEBI" id="CHEBI:29035"/>
    </cofactor>
    <text evidence="10">Binds 1 Mn(2+) ion per subunit.</text>
</comment>
<keyword evidence="9 10" id="KW-0413">Isomerase</keyword>
<dbReference type="AlphaFoldDB" id="A0A9W6HSM9"/>
<evidence type="ECO:0000256" key="7">
    <source>
        <dbReference type="ARBA" id="ARBA00023211"/>
    </source>
</evidence>
<dbReference type="NCBIfam" id="NF002995">
    <property type="entry name" value="PRK03759.1"/>
    <property type="match status" value="1"/>
</dbReference>
<reference evidence="13" key="2">
    <citation type="submission" date="2023-01" db="EMBL/GenBank/DDBJ databases">
        <authorList>
            <person name="Sun Q."/>
            <person name="Evtushenko L."/>
        </authorList>
    </citation>
    <scope>NUCLEOTIDE SEQUENCE</scope>
    <source>
        <strain evidence="13">VKM Ac-1958</strain>
    </source>
</reference>
<dbReference type="PANTHER" id="PTHR10885">
    <property type="entry name" value="ISOPENTENYL-DIPHOSPHATE DELTA-ISOMERASE"/>
    <property type="match status" value="1"/>
</dbReference>
<organism evidence="13 14">
    <name type="scientific">Microbacterium keratanolyticum</name>
    <dbReference type="NCBI Taxonomy" id="67574"/>
    <lineage>
        <taxon>Bacteria</taxon>
        <taxon>Bacillati</taxon>
        <taxon>Actinomycetota</taxon>
        <taxon>Actinomycetes</taxon>
        <taxon>Micrococcales</taxon>
        <taxon>Microbacteriaceae</taxon>
        <taxon>Microbacterium</taxon>
    </lineage>
</organism>
<evidence type="ECO:0000256" key="2">
    <source>
        <dbReference type="ARBA" id="ARBA00007579"/>
    </source>
</evidence>
<dbReference type="PIRSF" id="PIRSF018427">
    <property type="entry name" value="Isopntndiph_ism"/>
    <property type="match status" value="1"/>
</dbReference>
<proteinExistence type="inferred from homology"/>
<keyword evidence="7 10" id="KW-0464">Manganese</keyword>
<keyword evidence="5 10" id="KW-0479">Metal-binding</keyword>
<dbReference type="EC" id="5.3.3.2" evidence="3 10"/>
<dbReference type="GO" id="GO:0004452">
    <property type="term" value="F:isopentenyl-diphosphate delta-isomerase activity"/>
    <property type="evidence" value="ECO:0007669"/>
    <property type="project" value="UniProtKB-UniRule"/>
</dbReference>
<evidence type="ECO:0000313" key="13">
    <source>
        <dbReference type="EMBL" id="GLK01399.1"/>
    </source>
</evidence>
<dbReference type="GO" id="GO:0046872">
    <property type="term" value="F:metal ion binding"/>
    <property type="evidence" value="ECO:0007669"/>
    <property type="project" value="UniProtKB-KW"/>
</dbReference>
<feature type="active site" evidence="10 11">
    <location>
        <position position="70"/>
    </location>
</feature>
<comment type="caution">
    <text evidence="13">The sequence shown here is derived from an EMBL/GenBank/DDBJ whole genome shotgun (WGS) entry which is preliminary data.</text>
</comment>
<feature type="binding site" evidence="10">
    <location>
        <position position="35"/>
    </location>
    <ligand>
        <name>Mn(2+)</name>
        <dbReference type="ChEBI" id="CHEBI:29035"/>
    </ligand>
</feature>
<keyword evidence="4 10" id="KW-0963">Cytoplasm</keyword>
<protein>
    <recommendedName>
        <fullName evidence="3 10">Isopentenyl-diphosphate Delta-isomerase</fullName>
        <shortName evidence="10">IPP isomerase</shortName>
        <ecNumber evidence="3 10">5.3.3.2</ecNumber>
    </recommendedName>
    <alternativeName>
        <fullName evidence="10">IPP:DMAPP isomerase</fullName>
    </alternativeName>
    <alternativeName>
        <fullName evidence="10">Isopentenyl pyrophosphate isomerase</fullName>
    </alternativeName>
</protein>
<evidence type="ECO:0000256" key="11">
    <source>
        <dbReference type="PIRSR" id="PIRSR018427-1"/>
    </source>
</evidence>
<comment type="pathway">
    <text evidence="1 10">Isoprenoid biosynthesis; dimethylallyl diphosphate biosynthesis; dimethylallyl diphosphate from isopentenyl diphosphate: step 1/1.</text>
</comment>
<comment type="catalytic activity">
    <reaction evidence="10">
        <text>isopentenyl diphosphate = dimethylallyl diphosphate</text>
        <dbReference type="Rhea" id="RHEA:23284"/>
        <dbReference type="ChEBI" id="CHEBI:57623"/>
        <dbReference type="ChEBI" id="CHEBI:128769"/>
        <dbReference type="EC" id="5.3.3.2"/>
    </reaction>
</comment>
<dbReference type="HAMAP" id="MF_00202">
    <property type="entry name" value="Idi"/>
    <property type="match status" value="1"/>
</dbReference>
<dbReference type="PANTHER" id="PTHR10885:SF0">
    <property type="entry name" value="ISOPENTENYL-DIPHOSPHATE DELTA-ISOMERASE"/>
    <property type="match status" value="1"/>
</dbReference>
<keyword evidence="8 10" id="KW-0414">Isoprene biosynthesis</keyword>
<dbReference type="InterPro" id="IPR000086">
    <property type="entry name" value="NUDIX_hydrolase_dom"/>
</dbReference>
<evidence type="ECO:0000256" key="5">
    <source>
        <dbReference type="ARBA" id="ARBA00022723"/>
    </source>
</evidence>
<evidence type="ECO:0000256" key="10">
    <source>
        <dbReference type="HAMAP-Rule" id="MF_00202"/>
    </source>
</evidence>
<dbReference type="PROSITE" id="PS51462">
    <property type="entry name" value="NUDIX"/>
    <property type="match status" value="1"/>
</dbReference>
<dbReference type="InterPro" id="IPR011876">
    <property type="entry name" value="IsopentenylPP_isomerase_typ1"/>
</dbReference>
<feature type="binding site" evidence="10">
    <location>
        <position position="72"/>
    </location>
    <ligand>
        <name>Mn(2+)</name>
        <dbReference type="ChEBI" id="CHEBI:29035"/>
    </ligand>
</feature>
<evidence type="ECO:0000256" key="3">
    <source>
        <dbReference type="ARBA" id="ARBA00012057"/>
    </source>
</evidence>
<evidence type="ECO:0000256" key="1">
    <source>
        <dbReference type="ARBA" id="ARBA00004826"/>
    </source>
</evidence>
<dbReference type="FunFam" id="3.90.79.10:FF:000009">
    <property type="entry name" value="Isopentenyl-diphosphate Delta-isomerase"/>
    <property type="match status" value="1"/>
</dbReference>
<accession>A0A9W6HSM9</accession>